<dbReference type="Proteomes" id="UP000190797">
    <property type="component" value="Chromosome"/>
</dbReference>
<reference evidence="2" key="1">
    <citation type="journal article" date="2017" name="Med. Chem. Commun.">
        <title>Nonomuraea sp. ATCC 55076 harbours the largest actinomycete chromosome to date and the kistamicin biosynthetic gene cluster.</title>
        <authorList>
            <person name="Nazari B."/>
            <person name="Forneris C.C."/>
            <person name="Gibson M.I."/>
            <person name="Moon K."/>
            <person name="Schramma K.R."/>
            <person name="Seyedsayamdost M.R."/>
        </authorList>
    </citation>
    <scope>NUCLEOTIDE SEQUENCE [LARGE SCALE GENOMIC DNA]</scope>
    <source>
        <strain evidence="2">ATCC 55076</strain>
    </source>
</reference>
<evidence type="ECO:0000313" key="2">
    <source>
        <dbReference type="Proteomes" id="UP000190797"/>
    </source>
</evidence>
<evidence type="ECO:0000313" key="1">
    <source>
        <dbReference type="EMBL" id="AQZ67228.1"/>
    </source>
</evidence>
<dbReference type="AlphaFoldDB" id="A0A1V0AAJ6"/>
<name>A0A1V0AAJ6_9ACTN</name>
<proteinExistence type="predicted"/>
<accession>A0A1V0AAJ6</accession>
<sequence length="122" mass="14041">MVTVGQLRVYLEGLPDDTPVVIDVRSGEEYVRVEDIRSSNDDHSTAHRPRVKLTVRRVKRDEIQQELNDLRAGLCYTLGKYHSEPGPQGLTVITVLSDQEIYAEIRRLRDLAEQKEKHSRES</sequence>
<organism evidence="1 2">
    <name type="scientific">[Actinomadura] parvosata subsp. kistnae</name>
    <dbReference type="NCBI Taxonomy" id="1909395"/>
    <lineage>
        <taxon>Bacteria</taxon>
        <taxon>Bacillati</taxon>
        <taxon>Actinomycetota</taxon>
        <taxon>Actinomycetes</taxon>
        <taxon>Streptosporangiales</taxon>
        <taxon>Streptosporangiaceae</taxon>
        <taxon>Nonomuraea</taxon>
    </lineage>
</organism>
<dbReference type="RefSeq" id="WP_080043537.1">
    <property type="nucleotide sequence ID" value="NZ_CP017717.1"/>
</dbReference>
<dbReference type="EMBL" id="CP017717">
    <property type="protein sequence ID" value="AQZ67228.1"/>
    <property type="molecule type" value="Genomic_DNA"/>
</dbReference>
<keyword evidence="2" id="KW-1185">Reference proteome</keyword>
<protein>
    <submittedName>
        <fullName evidence="1">Uncharacterized protein</fullName>
    </submittedName>
</protein>
<gene>
    <name evidence="1" type="ORF">BKM31_42410</name>
</gene>
<dbReference type="KEGG" id="noa:BKM31_42410"/>
<dbReference type="OrthoDB" id="4218322at2"/>